<dbReference type="EMBL" id="CP071793">
    <property type="protein sequence ID" value="QTD50260.1"/>
    <property type="molecule type" value="Genomic_DNA"/>
</dbReference>
<sequence>MKLERQVILYFQKGSSDKVYEIDLCEVGTDQYTVNFRYGRRGADLRDGSKTPLPVDRDKALALFDKLVADKKKKGYAEAGGSDAIPEPEPVVIDQDRLAELAPPDRVLLQQLVTASRHPRRVQRGLGRLLWRVGERRLDGAREVIAESLGAKKNEVLYAAIWAAGRCGLDDLIPRLETVADQKRRPDWLTGMACEVIRMLQPREERDRQAAAFEADLPPTHREALANLDQVSGWFQKSFPGPDYRSASLLRELYIWDLAAYRPALLRLLRELPVGPPYMPHFRNIFKVSLLRDDFEVFGLLAYRFEAAKAMHSSYGYVTLGWDYFQVKKEARKTRSRVGFTSTTREYLYRRCWRELKKQARDNPADFVRMATEYLGHFTDEDVRPARVYAYYDYATEQDVVTTSSPYAGHFCFSHLLFANSPRFEVSSKGRWRCRAGVDPAEPRPEGREEAYPEIWDAHPQALIDLLRKSASEEVHHFACKVLQPQRTFSAVVPEPDLVALLGTPYEITQNLALAWIEDRLVPDPFPMVLLSSLLAASAPRAHDLACGFISEHHSVALDKPDLLALLATHPETPPRRLLNELLVAQVISLTRQEELGRVFLEAVLALDGDVSAAVLEDLHTSLSVSLAAYLRSLDLNWIKRLLDHPAAPVQWFAGKLLLQHEIPAGDLPGEILAALLRADDPTVRATGISLVGNLPVETLLERDDLILESVLSPHAAIRQAAAPIIERVALAHGGFARLMAATLSRYLQMPEEGEAQHADLAHVLCGPLDRGLAELDEATLWRLVKSRYRHAREVAAQVLTRHWDSTRLSVRDMVTLAHNDTLALREYGRAAFARHRDRVLDEMDEAVRLPDTDWEDCREFAFRFFREELPPEAFAPAHLVALCDSTRPAVRAFGRDLLTRHFQAGDGRAFLVRLSEHPSADMQLLATNLLLEHAQDSAEELDRLEPFLTTVLLRVNRSRIAKTRVFAFLARQAEGDKARAERVRDIIAPISQTIAVGDRDQCMSILLSIRTRFPQLDSPLEVHAPPIRERRPRGV</sequence>
<organism evidence="2 3">
    <name type="scientific">Sulfidibacter corallicola</name>
    <dbReference type="NCBI Taxonomy" id="2818388"/>
    <lineage>
        <taxon>Bacteria</taxon>
        <taxon>Pseudomonadati</taxon>
        <taxon>Acidobacteriota</taxon>
        <taxon>Holophagae</taxon>
        <taxon>Acanthopleuribacterales</taxon>
        <taxon>Acanthopleuribacteraceae</taxon>
        <taxon>Sulfidibacter</taxon>
    </lineage>
</organism>
<dbReference type="Pfam" id="PF05406">
    <property type="entry name" value="WGR"/>
    <property type="match status" value="1"/>
</dbReference>
<dbReference type="SUPFAM" id="SSF142921">
    <property type="entry name" value="WGR domain-like"/>
    <property type="match status" value="1"/>
</dbReference>
<dbReference type="InterPro" id="IPR036930">
    <property type="entry name" value="WGR_dom_sf"/>
</dbReference>
<evidence type="ECO:0000313" key="3">
    <source>
        <dbReference type="Proteomes" id="UP000663929"/>
    </source>
</evidence>
<accession>A0A8A4TL42</accession>
<protein>
    <submittedName>
        <fullName evidence="2">WGR domain-containing protein</fullName>
    </submittedName>
</protein>
<dbReference type="CDD" id="cd07998">
    <property type="entry name" value="WGR_DNA_ligase"/>
    <property type="match status" value="1"/>
</dbReference>
<keyword evidence="3" id="KW-1185">Reference proteome</keyword>
<dbReference type="RefSeq" id="WP_237379890.1">
    <property type="nucleotide sequence ID" value="NZ_CP071793.1"/>
</dbReference>
<evidence type="ECO:0000313" key="2">
    <source>
        <dbReference type="EMBL" id="QTD50260.1"/>
    </source>
</evidence>
<name>A0A8A4TL42_SULCO</name>
<dbReference type="PROSITE" id="PS51977">
    <property type="entry name" value="WGR"/>
    <property type="match status" value="1"/>
</dbReference>
<evidence type="ECO:0000259" key="1">
    <source>
        <dbReference type="PROSITE" id="PS51977"/>
    </source>
</evidence>
<proteinExistence type="predicted"/>
<gene>
    <name evidence="2" type="ORF">J3U87_32140</name>
</gene>
<dbReference type="KEGG" id="scor:J3U87_32140"/>
<dbReference type="SMART" id="SM00773">
    <property type="entry name" value="WGR"/>
    <property type="match status" value="1"/>
</dbReference>
<feature type="domain" description="WGR" evidence="1">
    <location>
        <begin position="1"/>
        <end position="91"/>
    </location>
</feature>
<reference evidence="2" key="1">
    <citation type="submission" date="2021-03" db="EMBL/GenBank/DDBJ databases">
        <title>Acanthopleuribacteraceae sp. M133.</title>
        <authorList>
            <person name="Wang G."/>
        </authorList>
    </citation>
    <scope>NUCLEOTIDE SEQUENCE</scope>
    <source>
        <strain evidence="2">M133</strain>
    </source>
</reference>
<dbReference type="Proteomes" id="UP000663929">
    <property type="component" value="Chromosome"/>
</dbReference>
<dbReference type="AlphaFoldDB" id="A0A8A4TL42"/>
<dbReference type="Gene3D" id="2.20.140.10">
    <property type="entry name" value="WGR domain"/>
    <property type="match status" value="1"/>
</dbReference>
<dbReference type="InterPro" id="IPR008893">
    <property type="entry name" value="WGR_domain"/>
</dbReference>